<proteinExistence type="predicted"/>
<dbReference type="AlphaFoldDB" id="A0AAV7QJV7"/>
<gene>
    <name evidence="2" type="ORF">NDU88_006820</name>
</gene>
<comment type="caution">
    <text evidence="2">The sequence shown here is derived from an EMBL/GenBank/DDBJ whole genome shotgun (WGS) entry which is preliminary data.</text>
</comment>
<evidence type="ECO:0000313" key="3">
    <source>
        <dbReference type="Proteomes" id="UP001066276"/>
    </source>
</evidence>
<keyword evidence="3" id="KW-1185">Reference proteome</keyword>
<feature type="region of interest" description="Disordered" evidence="1">
    <location>
        <begin position="1"/>
        <end position="91"/>
    </location>
</feature>
<evidence type="ECO:0000313" key="2">
    <source>
        <dbReference type="EMBL" id="KAJ1140468.1"/>
    </source>
</evidence>
<protein>
    <submittedName>
        <fullName evidence="2">Uncharacterized protein</fullName>
    </submittedName>
</protein>
<feature type="compositionally biased region" description="Basic and acidic residues" evidence="1">
    <location>
        <begin position="26"/>
        <end position="91"/>
    </location>
</feature>
<evidence type="ECO:0000256" key="1">
    <source>
        <dbReference type="SAM" id="MobiDB-lite"/>
    </source>
</evidence>
<accession>A0AAV7QJV7</accession>
<reference evidence="2" key="1">
    <citation type="journal article" date="2022" name="bioRxiv">
        <title>Sequencing and chromosome-scale assembly of the giantPleurodeles waltlgenome.</title>
        <authorList>
            <person name="Brown T."/>
            <person name="Elewa A."/>
            <person name="Iarovenko S."/>
            <person name="Subramanian E."/>
            <person name="Araus A.J."/>
            <person name="Petzold A."/>
            <person name="Susuki M."/>
            <person name="Suzuki K.-i.T."/>
            <person name="Hayashi T."/>
            <person name="Toyoda A."/>
            <person name="Oliveira C."/>
            <person name="Osipova E."/>
            <person name="Leigh N.D."/>
            <person name="Simon A."/>
            <person name="Yun M.H."/>
        </authorList>
    </citation>
    <scope>NUCLEOTIDE SEQUENCE</scope>
    <source>
        <strain evidence="2">20211129_DDA</strain>
        <tissue evidence="2">Liver</tissue>
    </source>
</reference>
<name>A0AAV7QJV7_PLEWA</name>
<dbReference type="EMBL" id="JANPWB010000010">
    <property type="protein sequence ID" value="KAJ1140468.1"/>
    <property type="molecule type" value="Genomic_DNA"/>
</dbReference>
<sequence>MEQDFRYNGLGCDKNQETTNKSPRGTTKEETTDKSPRARWGETSPEKRSGSGVTHLKDHQSRVQRKEAEEKSKDGKQTKGKPTRDGKSRRS</sequence>
<organism evidence="2 3">
    <name type="scientific">Pleurodeles waltl</name>
    <name type="common">Iberian ribbed newt</name>
    <dbReference type="NCBI Taxonomy" id="8319"/>
    <lineage>
        <taxon>Eukaryota</taxon>
        <taxon>Metazoa</taxon>
        <taxon>Chordata</taxon>
        <taxon>Craniata</taxon>
        <taxon>Vertebrata</taxon>
        <taxon>Euteleostomi</taxon>
        <taxon>Amphibia</taxon>
        <taxon>Batrachia</taxon>
        <taxon>Caudata</taxon>
        <taxon>Salamandroidea</taxon>
        <taxon>Salamandridae</taxon>
        <taxon>Pleurodelinae</taxon>
        <taxon>Pleurodeles</taxon>
    </lineage>
</organism>
<dbReference type="Proteomes" id="UP001066276">
    <property type="component" value="Chromosome 6"/>
</dbReference>